<dbReference type="Pfam" id="PF07692">
    <property type="entry name" value="Fea1"/>
    <property type="match status" value="1"/>
</dbReference>
<feature type="signal peptide" evidence="1">
    <location>
        <begin position="1"/>
        <end position="23"/>
    </location>
</feature>
<sequence>MMNRKIAVASVLLAFVAAGSVAGSVFQDTTGLMLGPFKFSGNVAGYVNMTLDYCDIQAALYAGDTATALEIYNFGKNSERGAAFRSFALWAEANHTGQIFYDALGLPSETYLTDVFSGAAGDGDATMAMAVIDAIKIKYMFHEWDTAVSRTASGNPDPSYGAPHNLDEAAAMYFAGTEGQCQGASVELHAMNQAAMLKGMLYFGSSPSNTLMSLSFINAQDATLTNNTAKIESAYATFLNQMQVLQLQRLYTDAALLSYSCKCGNTTISSETILVSWMLTHQMLQMPQLTGMTVNHSTIETIDFIIENTEECLMSQAIEIALKDVVMELGYEWADIFGNGIDYEIMDESMGLECGGETGWVLKGNRSN</sequence>
<name>O22112_ALVLI</name>
<keyword evidence="1" id="KW-0732">Signal</keyword>
<protein>
    <submittedName>
        <fullName evidence="2">HCR1</fullName>
    </submittedName>
</protein>
<evidence type="ECO:0000256" key="1">
    <source>
        <dbReference type="SAM" id="SignalP"/>
    </source>
</evidence>
<dbReference type="AlphaFoldDB" id="O22112"/>
<organism evidence="2">
    <name type="scientific">Alvikia littoralis</name>
    <name type="common">Marine green alga</name>
    <name type="synonym">Chlorococcum littorale</name>
    <dbReference type="NCBI Taxonomy" id="56200"/>
    <lineage>
        <taxon>Eukaryota</taxon>
        <taxon>Viridiplantae</taxon>
        <taxon>Chlorophyta</taxon>
        <taxon>core chlorophytes</taxon>
        <taxon>Chlorophyceae</taxon>
        <taxon>CS clade</taxon>
        <taxon>Chlamydomonadales</taxon>
        <taxon>Chlamydomonadales incertae sedis</taxon>
        <taxon>Alvikia</taxon>
    </lineage>
</organism>
<feature type="chain" id="PRO_5004157609" evidence="1">
    <location>
        <begin position="24"/>
        <end position="368"/>
    </location>
</feature>
<dbReference type="EMBL" id="AB007992">
    <property type="protein sequence ID" value="BAA22844.1"/>
    <property type="molecule type" value="mRNA"/>
</dbReference>
<reference evidence="2" key="1">
    <citation type="journal article" date="1998" name="Plant Cell Physiol.">
        <title>Cloning and characterization of high-CO2-specific cDNAs from a marine microalga, Chlorococcum littorale, and effect of CO2 concentration and iron deficiency on the gene expression.</title>
        <authorList>
            <person name="Sasaki T."/>
            <person name="Kurano N."/>
            <person name="Miyachi S."/>
        </authorList>
    </citation>
    <scope>NUCLEOTIDE SEQUENCE</scope>
</reference>
<dbReference type="InterPro" id="IPR011643">
    <property type="entry name" value="HCR1"/>
</dbReference>
<accession>O22112</accession>
<proteinExistence type="evidence at transcript level"/>
<evidence type="ECO:0000313" key="2">
    <source>
        <dbReference type="EMBL" id="BAA22844.1"/>
    </source>
</evidence>